<evidence type="ECO:0000313" key="2">
    <source>
        <dbReference type="EMBL" id="MEJ5196503.1"/>
    </source>
</evidence>
<feature type="transmembrane region" description="Helical" evidence="1">
    <location>
        <begin position="6"/>
        <end position="28"/>
    </location>
</feature>
<evidence type="ECO:0000256" key="1">
    <source>
        <dbReference type="SAM" id="Phobius"/>
    </source>
</evidence>
<organism evidence="2 3">
    <name type="scientific">Faecalibacterium wellingii</name>
    <dbReference type="NCBI Taxonomy" id="2929491"/>
    <lineage>
        <taxon>Bacteria</taxon>
        <taxon>Bacillati</taxon>
        <taxon>Bacillota</taxon>
        <taxon>Clostridia</taxon>
        <taxon>Eubacteriales</taxon>
        <taxon>Oscillospiraceae</taxon>
        <taxon>Faecalibacterium</taxon>
    </lineage>
</organism>
<reference evidence="2" key="1">
    <citation type="submission" date="2024-03" db="EMBL/GenBank/DDBJ databases">
        <authorList>
            <person name="Plomp N."/>
            <person name="Harmsen H.J."/>
        </authorList>
    </citation>
    <scope>NUCLEOTIDE SEQUENCE</scope>
    <source>
        <strain evidence="2">HTF-128</strain>
    </source>
</reference>
<name>A0AB35Y7E9_9FIRM</name>
<accession>A0AB35Y7E9</accession>
<comment type="caution">
    <text evidence="2">The sequence shown here is derived from an EMBL/GenBank/DDBJ whole genome shotgun (WGS) entry which is preliminary data.</text>
</comment>
<dbReference type="Proteomes" id="UP001373196">
    <property type="component" value="Unassembled WGS sequence"/>
</dbReference>
<gene>
    <name evidence="2" type="ORF">WF834_10060</name>
</gene>
<protein>
    <recommendedName>
        <fullName evidence="4">DUF4489 domain-containing protein</fullName>
    </recommendedName>
</protein>
<keyword evidence="1" id="KW-1133">Transmembrane helix</keyword>
<keyword evidence="1" id="KW-0472">Membrane</keyword>
<dbReference type="EMBL" id="JBBFGL010000010">
    <property type="protein sequence ID" value="MEJ5196503.1"/>
    <property type="molecule type" value="Genomic_DNA"/>
</dbReference>
<keyword evidence="1" id="KW-0812">Transmembrane</keyword>
<evidence type="ECO:0000313" key="3">
    <source>
        <dbReference type="Proteomes" id="UP001373196"/>
    </source>
</evidence>
<dbReference type="AlphaFoldDB" id="A0AB35Y7E9"/>
<proteinExistence type="predicted"/>
<evidence type="ECO:0008006" key="4">
    <source>
        <dbReference type="Google" id="ProtNLM"/>
    </source>
</evidence>
<dbReference type="RefSeq" id="WP_339395812.1">
    <property type="nucleotide sequence ID" value="NZ_JBBFGL010000010.1"/>
</dbReference>
<sequence>METASNIISILSSIIGGLFTFGGVWLTIKHEQKKERRNYLESIKPYLVVQHLVDLSKAEIQSIKTLSIPNDSTAPLPSLTRASVVYHWENLVLTNVSNSAGIFAYVKINNSPYAFSTKSPIKPFETFQIIGNLVSIFIFSSIESISLGVYDSNFNLYEYPLHFRIEEYTGDPHPKLSCKEKVIKFDAIDCQPHAMKN</sequence>